<dbReference type="AlphaFoldDB" id="S8BLH3"/>
<dbReference type="Proteomes" id="UP000015100">
    <property type="component" value="Unassembled WGS sequence"/>
</dbReference>
<reference evidence="2 3" key="1">
    <citation type="journal article" date="2013" name="PLoS Genet.">
        <title>Genomic mechanisms accounting for the adaptation to parasitism in nematode-trapping fungi.</title>
        <authorList>
            <person name="Meerupati T."/>
            <person name="Andersson K.M."/>
            <person name="Friman E."/>
            <person name="Kumar D."/>
            <person name="Tunlid A."/>
            <person name="Ahren D."/>
        </authorList>
    </citation>
    <scope>NUCLEOTIDE SEQUENCE [LARGE SCALE GENOMIC DNA]</scope>
    <source>
        <strain evidence="2 3">CBS 200.50</strain>
    </source>
</reference>
<dbReference type="EMBL" id="AQGS01000985">
    <property type="protein sequence ID" value="EPS36097.1"/>
    <property type="molecule type" value="Genomic_DNA"/>
</dbReference>
<evidence type="ECO:0000313" key="2">
    <source>
        <dbReference type="EMBL" id="EPS36097.1"/>
    </source>
</evidence>
<accession>S8BLH3</accession>
<reference evidence="3" key="2">
    <citation type="submission" date="2013-04" db="EMBL/GenBank/DDBJ databases">
        <title>Genomic mechanisms accounting for the adaptation to parasitism in nematode-trapping fungi.</title>
        <authorList>
            <person name="Ahren D.G."/>
        </authorList>
    </citation>
    <scope>NUCLEOTIDE SEQUENCE [LARGE SCALE GENOMIC DNA]</scope>
    <source>
        <strain evidence="3">CBS 200.50</strain>
    </source>
</reference>
<evidence type="ECO:0000256" key="1">
    <source>
        <dbReference type="SAM" id="MobiDB-lite"/>
    </source>
</evidence>
<evidence type="ECO:0000313" key="3">
    <source>
        <dbReference type="Proteomes" id="UP000015100"/>
    </source>
</evidence>
<gene>
    <name evidence="2" type="ORF">H072_10475</name>
</gene>
<name>S8BLH3_DACHA</name>
<dbReference type="HOGENOM" id="CLU_994044_0_0_1"/>
<protein>
    <submittedName>
        <fullName evidence="2">Uncharacterized protein</fullName>
    </submittedName>
</protein>
<sequence length="280" mass="31989">MIVATTLKDKPDAIAKLEAMAKSPEHPLAAEAMEKCFKIHEKASKTLNHICEAKFQDMDKATADREWSSKFKVFLECGFKTVRVMSDMQSLQSDPVSPSNIILEKQLFELVGSVGDFYTSNQEVFKLYQEYQQKLKQKIKFNLRGVTEIISEIWSLIGKTYLVLGCMGQRDENGPEFESLKEKNPVLWSMIEEKVKEFCLSRKPDGVLVPQKECGEPEKFEFGDKEFEGYLNLESEHLATKLNNFRPYYPGPFDKLKGAPVKISSEEQEKPKRAAKPGKK</sequence>
<organism evidence="2 3">
    <name type="scientific">Dactylellina haptotyla (strain CBS 200.50)</name>
    <name type="common">Nematode-trapping fungus</name>
    <name type="synonym">Monacrosporium haptotylum</name>
    <dbReference type="NCBI Taxonomy" id="1284197"/>
    <lineage>
        <taxon>Eukaryota</taxon>
        <taxon>Fungi</taxon>
        <taxon>Dikarya</taxon>
        <taxon>Ascomycota</taxon>
        <taxon>Pezizomycotina</taxon>
        <taxon>Orbiliomycetes</taxon>
        <taxon>Orbiliales</taxon>
        <taxon>Orbiliaceae</taxon>
        <taxon>Dactylellina</taxon>
    </lineage>
</organism>
<comment type="caution">
    <text evidence="2">The sequence shown here is derived from an EMBL/GenBank/DDBJ whole genome shotgun (WGS) entry which is preliminary data.</text>
</comment>
<keyword evidence="3" id="KW-1185">Reference proteome</keyword>
<feature type="region of interest" description="Disordered" evidence="1">
    <location>
        <begin position="259"/>
        <end position="280"/>
    </location>
</feature>
<proteinExistence type="predicted"/>